<reference evidence="2 3" key="1">
    <citation type="journal article" date="2020" name="BMC Genomics">
        <title>Correction to: Identification and distribution of gene clusters required for synthesis of sphingolipid metabolism inhibitors in diverse species of the filamentous fungus Fusarium.</title>
        <authorList>
            <person name="Kim H.S."/>
            <person name="Lohmar J.M."/>
            <person name="Busman M."/>
            <person name="Brown D.W."/>
            <person name="Naumann T.A."/>
            <person name="Divon H.H."/>
            <person name="Lysoe E."/>
            <person name="Uhlig S."/>
            <person name="Proctor R.H."/>
        </authorList>
    </citation>
    <scope>NUCLEOTIDE SEQUENCE [LARGE SCALE GENOMIC DNA]</scope>
    <source>
        <strain evidence="2 3">NRRL 25214</strain>
    </source>
</reference>
<name>A0A8H4ZRR5_9HYPO</name>
<organism evidence="2 3">
    <name type="scientific">Fusarium anthophilum</name>
    <dbReference type="NCBI Taxonomy" id="48485"/>
    <lineage>
        <taxon>Eukaryota</taxon>
        <taxon>Fungi</taxon>
        <taxon>Dikarya</taxon>
        <taxon>Ascomycota</taxon>
        <taxon>Pezizomycotina</taxon>
        <taxon>Sordariomycetes</taxon>
        <taxon>Hypocreomycetidae</taxon>
        <taxon>Hypocreales</taxon>
        <taxon>Nectriaceae</taxon>
        <taxon>Fusarium</taxon>
        <taxon>Fusarium fujikuroi species complex</taxon>
    </lineage>
</organism>
<keyword evidence="3" id="KW-1185">Reference proteome</keyword>
<dbReference type="Proteomes" id="UP000573603">
    <property type="component" value="Unassembled WGS sequence"/>
</dbReference>
<feature type="region of interest" description="Disordered" evidence="1">
    <location>
        <begin position="56"/>
        <end position="86"/>
    </location>
</feature>
<evidence type="ECO:0000313" key="2">
    <source>
        <dbReference type="EMBL" id="KAF5251230.1"/>
    </source>
</evidence>
<sequence>MGRAHPRVKVEDQVPYRVAQKQPTSYNAPDTAVRQYQHPNLLNSCETAGQISRQLQFPNHGDDASGAAGAQNIERQSSSSVIELDE</sequence>
<feature type="compositionally biased region" description="Polar residues" evidence="1">
    <location>
        <begin position="73"/>
        <end position="86"/>
    </location>
</feature>
<evidence type="ECO:0000256" key="1">
    <source>
        <dbReference type="SAM" id="MobiDB-lite"/>
    </source>
</evidence>
<protein>
    <submittedName>
        <fullName evidence="2">Uncharacterized protein</fullName>
    </submittedName>
</protein>
<dbReference type="AlphaFoldDB" id="A0A8H4ZRR5"/>
<gene>
    <name evidence="2" type="ORF">FANTH_3665</name>
</gene>
<accession>A0A8H4ZRR5</accession>
<proteinExistence type="predicted"/>
<evidence type="ECO:0000313" key="3">
    <source>
        <dbReference type="Proteomes" id="UP000573603"/>
    </source>
</evidence>
<comment type="caution">
    <text evidence="2">The sequence shown here is derived from an EMBL/GenBank/DDBJ whole genome shotgun (WGS) entry which is preliminary data.</text>
</comment>
<dbReference type="EMBL" id="JABEVY010000072">
    <property type="protein sequence ID" value="KAF5251230.1"/>
    <property type="molecule type" value="Genomic_DNA"/>
</dbReference>